<dbReference type="Gene3D" id="3.30.1150.10">
    <property type="match status" value="1"/>
</dbReference>
<dbReference type="Proteomes" id="UP000002215">
    <property type="component" value="Chromosome"/>
</dbReference>
<dbReference type="GO" id="GO:0030288">
    <property type="term" value="C:outer membrane-bounded periplasmic space"/>
    <property type="evidence" value="ECO:0007669"/>
    <property type="project" value="InterPro"/>
</dbReference>
<feature type="domain" description="TonB C-terminal" evidence="11">
    <location>
        <begin position="356"/>
        <end position="446"/>
    </location>
</feature>
<dbReference type="GO" id="GO:0031992">
    <property type="term" value="F:energy transducer activity"/>
    <property type="evidence" value="ECO:0007669"/>
    <property type="project" value="InterPro"/>
</dbReference>
<name>A0A979GNI1_CHIPD</name>
<dbReference type="RefSeq" id="WP_012788604.1">
    <property type="nucleotide sequence ID" value="NC_013132.1"/>
</dbReference>
<evidence type="ECO:0000256" key="9">
    <source>
        <dbReference type="ARBA" id="ARBA00023136"/>
    </source>
</evidence>
<reference evidence="13" key="1">
    <citation type="submission" date="2009-08" db="EMBL/GenBank/DDBJ databases">
        <title>The complete genome of Chitinophaga pinensis DSM 2588.</title>
        <authorList>
            <consortium name="US DOE Joint Genome Institute (JGI-PGF)"/>
            <person name="Lucas S."/>
            <person name="Copeland A."/>
            <person name="Lapidus A."/>
            <person name="Glavina del Rio T."/>
            <person name="Dalin E."/>
            <person name="Tice H."/>
            <person name="Bruce D."/>
            <person name="Goodwin L."/>
            <person name="Pitluck S."/>
            <person name="Kyrpides N."/>
            <person name="Mavromatis K."/>
            <person name="Ivanova N."/>
            <person name="Mikhailova N."/>
            <person name="Sims D."/>
            <person name="Meinche L."/>
            <person name="Brettin T."/>
            <person name="Detter J.C."/>
            <person name="Han C."/>
            <person name="Larimer F."/>
            <person name="Land M."/>
            <person name="Hauser L."/>
            <person name="Markowitz V."/>
            <person name="Cheng J.-F."/>
            <person name="Hugenholtz P."/>
            <person name="Woyke T."/>
            <person name="Wu D."/>
            <person name="Spring S."/>
            <person name="Klenk H.-P."/>
            <person name="Eisen J.A."/>
        </authorList>
    </citation>
    <scope>NUCLEOTIDE SEQUENCE [LARGE SCALE GENOMIC DNA]</scope>
    <source>
        <strain evidence="13">ATCC 43595 / DSM 2588 / LMG 13176 / NBRC 15968 / NCIMB 11800 / UQM 2034</strain>
    </source>
</reference>
<protein>
    <submittedName>
        <fullName evidence="12">TonB family protein</fullName>
    </submittedName>
</protein>
<evidence type="ECO:0000256" key="3">
    <source>
        <dbReference type="ARBA" id="ARBA00022448"/>
    </source>
</evidence>
<reference evidence="12 13" key="2">
    <citation type="journal article" date="2010" name="Stand. Genomic Sci.">
        <title>Complete genome sequence of Chitinophaga pinensis type strain (UQM 2034).</title>
        <authorList>
            <person name="Glavina Del Rio T."/>
            <person name="Abt B."/>
            <person name="Spring S."/>
            <person name="Lapidus A."/>
            <person name="Nolan M."/>
            <person name="Tice H."/>
            <person name="Copeland A."/>
            <person name="Cheng J.F."/>
            <person name="Chen F."/>
            <person name="Bruce D."/>
            <person name="Goodwin L."/>
            <person name="Pitluck S."/>
            <person name="Ivanova N."/>
            <person name="Mavromatis K."/>
            <person name="Mikhailova N."/>
            <person name="Pati A."/>
            <person name="Chen A."/>
            <person name="Palaniappan K."/>
            <person name="Land M."/>
            <person name="Hauser L."/>
            <person name="Chang Y.J."/>
            <person name="Jeffries C.D."/>
            <person name="Chain P."/>
            <person name="Saunders E."/>
            <person name="Detter J.C."/>
            <person name="Brettin T."/>
            <person name="Rohde M."/>
            <person name="Goker M."/>
            <person name="Bristow J."/>
            <person name="Eisen J.A."/>
            <person name="Markowitz V."/>
            <person name="Hugenholtz P."/>
            <person name="Kyrpides N.C."/>
            <person name="Klenk H.P."/>
            <person name="Lucas S."/>
        </authorList>
    </citation>
    <scope>NUCLEOTIDE SEQUENCE [LARGE SCALE GENOMIC DNA]</scope>
    <source>
        <strain evidence="13">ATCC 43595 / DSM 2588 / LMG 13176 / NBRC 15968 / NCIMB 11800 / UQM 2034</strain>
    </source>
</reference>
<evidence type="ECO:0000256" key="2">
    <source>
        <dbReference type="ARBA" id="ARBA00006555"/>
    </source>
</evidence>
<dbReference type="EMBL" id="CP001699">
    <property type="protein sequence ID" value="ACU58428.1"/>
    <property type="molecule type" value="Genomic_DNA"/>
</dbReference>
<comment type="similarity">
    <text evidence="2">Belongs to the TonB family.</text>
</comment>
<dbReference type="Pfam" id="PF03544">
    <property type="entry name" value="TonB_C"/>
    <property type="match status" value="1"/>
</dbReference>
<dbReference type="InterPro" id="IPR003538">
    <property type="entry name" value="TonB"/>
</dbReference>
<dbReference type="Pfam" id="PF13715">
    <property type="entry name" value="CarbopepD_reg_2"/>
    <property type="match status" value="1"/>
</dbReference>
<dbReference type="AlphaFoldDB" id="A0A979GNI1"/>
<keyword evidence="3" id="KW-0813">Transport</keyword>
<evidence type="ECO:0000256" key="4">
    <source>
        <dbReference type="ARBA" id="ARBA00022475"/>
    </source>
</evidence>
<dbReference type="NCBIfam" id="TIGR01352">
    <property type="entry name" value="tonB_Cterm"/>
    <property type="match status" value="1"/>
</dbReference>
<dbReference type="PROSITE" id="PS52015">
    <property type="entry name" value="TONB_CTD"/>
    <property type="match status" value="1"/>
</dbReference>
<evidence type="ECO:0000313" key="12">
    <source>
        <dbReference type="EMBL" id="ACU58428.1"/>
    </source>
</evidence>
<dbReference type="GO" id="GO:0055085">
    <property type="term" value="P:transmembrane transport"/>
    <property type="evidence" value="ECO:0007669"/>
    <property type="project" value="InterPro"/>
</dbReference>
<dbReference type="KEGG" id="cpi:Cpin_0930"/>
<proteinExistence type="inferred from homology"/>
<evidence type="ECO:0000313" key="13">
    <source>
        <dbReference type="Proteomes" id="UP000002215"/>
    </source>
</evidence>
<organism evidence="12 13">
    <name type="scientific">Chitinophaga pinensis (strain ATCC 43595 / DSM 2588 / LMG 13176 / NBRC 15968 / NCIMB 11800 / UQM 2034)</name>
    <dbReference type="NCBI Taxonomy" id="485918"/>
    <lineage>
        <taxon>Bacteria</taxon>
        <taxon>Pseudomonadati</taxon>
        <taxon>Bacteroidota</taxon>
        <taxon>Chitinophagia</taxon>
        <taxon>Chitinophagales</taxon>
        <taxon>Chitinophagaceae</taxon>
        <taxon>Chitinophaga</taxon>
    </lineage>
</organism>
<dbReference type="InterPro" id="IPR006260">
    <property type="entry name" value="TonB/TolA_C"/>
</dbReference>
<dbReference type="SUPFAM" id="SSF49464">
    <property type="entry name" value="Carboxypeptidase regulatory domain-like"/>
    <property type="match status" value="1"/>
</dbReference>
<dbReference type="GO" id="GO:0015891">
    <property type="term" value="P:siderophore transport"/>
    <property type="evidence" value="ECO:0007669"/>
    <property type="project" value="InterPro"/>
</dbReference>
<evidence type="ECO:0000256" key="5">
    <source>
        <dbReference type="ARBA" id="ARBA00022519"/>
    </source>
</evidence>
<keyword evidence="5" id="KW-0997">Cell inner membrane</keyword>
<dbReference type="PANTHER" id="PTHR33446">
    <property type="entry name" value="PROTEIN TONB-RELATED"/>
    <property type="match status" value="1"/>
</dbReference>
<gene>
    <name evidence="12" type="ordered locus">Cpin_0930</name>
</gene>
<keyword evidence="8 10" id="KW-1133">Transmembrane helix</keyword>
<evidence type="ECO:0000256" key="8">
    <source>
        <dbReference type="ARBA" id="ARBA00022989"/>
    </source>
</evidence>
<dbReference type="SUPFAM" id="SSF74653">
    <property type="entry name" value="TolA/TonB C-terminal domain"/>
    <property type="match status" value="1"/>
</dbReference>
<dbReference type="InterPro" id="IPR037682">
    <property type="entry name" value="TonB_C"/>
</dbReference>
<keyword evidence="7" id="KW-0653">Protein transport</keyword>
<dbReference type="GO" id="GO:0098797">
    <property type="term" value="C:plasma membrane protein complex"/>
    <property type="evidence" value="ECO:0007669"/>
    <property type="project" value="TreeGrafter"/>
</dbReference>
<dbReference type="InterPro" id="IPR008969">
    <property type="entry name" value="CarboxyPept-like_regulatory"/>
</dbReference>
<dbReference type="InterPro" id="IPR051045">
    <property type="entry name" value="TonB-dependent_transducer"/>
</dbReference>
<dbReference type="PRINTS" id="PR01374">
    <property type="entry name" value="TONBPROTEIN"/>
</dbReference>
<keyword evidence="4" id="KW-1003">Cell membrane</keyword>
<keyword evidence="9 10" id="KW-0472">Membrane</keyword>
<keyword evidence="6 10" id="KW-0812">Transmembrane</keyword>
<evidence type="ECO:0000256" key="7">
    <source>
        <dbReference type="ARBA" id="ARBA00022927"/>
    </source>
</evidence>
<evidence type="ECO:0000256" key="10">
    <source>
        <dbReference type="SAM" id="Phobius"/>
    </source>
</evidence>
<evidence type="ECO:0000259" key="11">
    <source>
        <dbReference type="PROSITE" id="PS52015"/>
    </source>
</evidence>
<sequence>MNHSVDPELIRKYLAGELDNKAMHALEKQALDDPFLADALDGFAERKPDQRMHLADLSKRLEVRVKGKEERKIIPMINLDRRWLAAAGILLLVMGGLFWMWRSGFRGAQSIAYKSADVADSAITDTLQYYNQEEPMAWGNKAEKLRGISIAPDTGSHIFPGNMAAESKGIAGILRRESDTVALAMAPAPSPVAAAPTFMAEKADRADTIDTKIVDVAIANPKEIMPEKEKESDARYRNLYAAKPIVANRFIRGQVNDGKTGLAGVAVRLEGTTQGVVTGADGFFSLNVPDTAKNVNLVTSYIGFKQQRLSVSPRENHLDITLKEDNSSLSDVVVTGYDKKFSKKPGNIYQPPMPAEGYDSYNEYLSKNTRYPASAAADNVKGRVKVSFRVQPDGSLEDFKIVRRLQPDCDAEALRLIKEGPGWTPASDRTTARVTVEVYFPAKTPR</sequence>
<dbReference type="Gene3D" id="2.60.40.1120">
    <property type="entry name" value="Carboxypeptidase-like, regulatory domain"/>
    <property type="match status" value="1"/>
</dbReference>
<dbReference type="PANTHER" id="PTHR33446:SF2">
    <property type="entry name" value="PROTEIN TONB"/>
    <property type="match status" value="1"/>
</dbReference>
<feature type="transmembrane region" description="Helical" evidence="10">
    <location>
        <begin position="83"/>
        <end position="101"/>
    </location>
</feature>
<accession>A0A979GNI1</accession>
<evidence type="ECO:0000256" key="6">
    <source>
        <dbReference type="ARBA" id="ARBA00022692"/>
    </source>
</evidence>
<comment type="subcellular location">
    <subcellularLocation>
        <location evidence="1">Cell inner membrane</location>
        <topology evidence="1">Single-pass membrane protein</topology>
        <orientation evidence="1">Periplasmic side</orientation>
    </subcellularLocation>
</comment>
<dbReference type="GO" id="GO:0015031">
    <property type="term" value="P:protein transport"/>
    <property type="evidence" value="ECO:0007669"/>
    <property type="project" value="UniProtKB-KW"/>
</dbReference>
<evidence type="ECO:0000256" key="1">
    <source>
        <dbReference type="ARBA" id="ARBA00004383"/>
    </source>
</evidence>